<sequence>MVKLTIDIPREYERDFIDDKFKDFFSRVIADITCNGLCGNYEKEIAEMFIKAFDETIIGEVNPNANVIPVANISFDKEDIQNMIQDELKKFKVENNLI</sequence>
<name>A0ABR7F135_9FIRM</name>
<dbReference type="EMBL" id="JACOOZ010000003">
    <property type="protein sequence ID" value="MBC5667333.1"/>
    <property type="molecule type" value="Genomic_DNA"/>
</dbReference>
<proteinExistence type="predicted"/>
<comment type="caution">
    <text evidence="1">The sequence shown here is derived from an EMBL/GenBank/DDBJ whole genome shotgun (WGS) entry which is preliminary data.</text>
</comment>
<dbReference type="RefSeq" id="WP_186840117.1">
    <property type="nucleotide sequence ID" value="NZ_JACOOZ010000003.1"/>
</dbReference>
<evidence type="ECO:0000313" key="1">
    <source>
        <dbReference type="EMBL" id="MBC5667333.1"/>
    </source>
</evidence>
<organism evidence="1 2">
    <name type="scientific">Eubacterium segne</name>
    <dbReference type="NCBI Taxonomy" id="2763045"/>
    <lineage>
        <taxon>Bacteria</taxon>
        <taxon>Bacillati</taxon>
        <taxon>Bacillota</taxon>
        <taxon>Clostridia</taxon>
        <taxon>Eubacteriales</taxon>
        <taxon>Eubacteriaceae</taxon>
        <taxon>Eubacterium</taxon>
    </lineage>
</organism>
<gene>
    <name evidence="1" type="ORF">H8S00_04945</name>
</gene>
<dbReference type="Proteomes" id="UP000597877">
    <property type="component" value="Unassembled WGS sequence"/>
</dbReference>
<accession>A0ABR7F135</accession>
<evidence type="ECO:0000313" key="2">
    <source>
        <dbReference type="Proteomes" id="UP000597877"/>
    </source>
</evidence>
<reference evidence="1 2" key="1">
    <citation type="submission" date="2020-08" db="EMBL/GenBank/DDBJ databases">
        <title>Genome public.</title>
        <authorList>
            <person name="Liu C."/>
            <person name="Sun Q."/>
        </authorList>
    </citation>
    <scope>NUCLEOTIDE SEQUENCE [LARGE SCALE GENOMIC DNA]</scope>
    <source>
        <strain evidence="1 2">BX4</strain>
    </source>
</reference>
<protein>
    <submittedName>
        <fullName evidence="1">Uncharacterized protein</fullName>
    </submittedName>
</protein>
<keyword evidence="2" id="KW-1185">Reference proteome</keyword>